<dbReference type="EMBL" id="JBEOME010000104">
    <property type="protein sequence ID" value="MER3123742.1"/>
    <property type="molecule type" value="Genomic_DNA"/>
</dbReference>
<evidence type="ECO:0000313" key="3">
    <source>
        <dbReference type="Proteomes" id="UP001467674"/>
    </source>
</evidence>
<accession>A0ABV1SB20</accession>
<sequence length="154" mass="17658">NLLYSSSPELSWDKQIIPALKEALQIGYDIVDKASYEVTFDKFADGGLTHAWDIVRMVGVTQDAYTTGYIDLSLAKEKINILGKKISENYSSWEELVLDFIIGKLDFNEWKELEGQNTEIFADSEDILVMVDFLFNDKDTPLKKVLFYKDENLV</sequence>
<feature type="non-terminal residue" evidence="2">
    <location>
        <position position="154"/>
    </location>
</feature>
<organism evidence="2 3">
    <name type="scientific">Bacillus altitudinis</name>
    <dbReference type="NCBI Taxonomy" id="293387"/>
    <lineage>
        <taxon>Bacteria</taxon>
        <taxon>Bacillati</taxon>
        <taxon>Bacillota</taxon>
        <taxon>Bacilli</taxon>
        <taxon>Bacillales</taxon>
        <taxon>Bacillaceae</taxon>
        <taxon>Bacillus</taxon>
    </lineage>
</organism>
<reference evidence="2 3" key="1">
    <citation type="submission" date="2024-06" db="EMBL/GenBank/DDBJ databases">
        <title>Construction of an artificial bacterial consortium using nitrogen cycle bacteria from Cuatro Cienegas Basin and a mangrove forest.</title>
        <authorList>
            <person name="Aguilera-Najera D."/>
            <person name="Marquez-Cianci L."/>
            <person name="Martinez-Perez E."/>
            <person name="Rosas-Barrera M."/>
            <person name="Rodriguez-Cruz U.E."/>
            <person name="Tapia-Lopez R."/>
            <person name="Eguiarte L.E."/>
            <person name="Souza-Saldivar V."/>
        </authorList>
    </citation>
    <scope>NUCLEOTIDE SEQUENCE [LARGE SCALE GENOMIC DNA]</scope>
    <source>
        <strain evidence="2 3">S14-15</strain>
    </source>
</reference>
<dbReference type="RefSeq" id="WP_350387123.1">
    <property type="nucleotide sequence ID" value="NZ_JBEOME010000104.1"/>
</dbReference>
<feature type="non-terminal residue" evidence="2">
    <location>
        <position position="1"/>
    </location>
</feature>
<evidence type="ECO:0000313" key="2">
    <source>
        <dbReference type="EMBL" id="MER3123742.1"/>
    </source>
</evidence>
<feature type="domain" description="DUF1266" evidence="1">
    <location>
        <begin position="40"/>
        <end position="144"/>
    </location>
</feature>
<dbReference type="InterPro" id="IPR009677">
    <property type="entry name" value="DUF1266"/>
</dbReference>
<evidence type="ECO:0000259" key="1">
    <source>
        <dbReference type="Pfam" id="PF06889"/>
    </source>
</evidence>
<keyword evidence="3" id="KW-1185">Reference proteome</keyword>
<comment type="caution">
    <text evidence="2">The sequence shown here is derived from an EMBL/GenBank/DDBJ whole genome shotgun (WGS) entry which is preliminary data.</text>
</comment>
<name>A0ABV1SB20_BACAB</name>
<proteinExistence type="predicted"/>
<protein>
    <submittedName>
        <fullName evidence="2">DUF1266 domain-containing protein</fullName>
    </submittedName>
</protein>
<dbReference type="Proteomes" id="UP001467674">
    <property type="component" value="Unassembled WGS sequence"/>
</dbReference>
<gene>
    <name evidence="2" type="ORF">ABQG71_21640</name>
</gene>
<dbReference type="Pfam" id="PF06889">
    <property type="entry name" value="DUF1266"/>
    <property type="match status" value="1"/>
</dbReference>